<dbReference type="InParanoid" id="E5R4P6"/>
<dbReference type="EMBL" id="FP929083">
    <property type="protein sequence ID" value="CBX92169.1"/>
    <property type="molecule type" value="Genomic_DNA"/>
</dbReference>
<proteinExistence type="predicted"/>
<evidence type="ECO:0000313" key="2">
    <source>
        <dbReference type="Proteomes" id="UP000002668"/>
    </source>
</evidence>
<evidence type="ECO:0000313" key="1">
    <source>
        <dbReference type="EMBL" id="CBX92169.1"/>
    </source>
</evidence>
<keyword evidence="2" id="KW-1185">Reference proteome</keyword>
<accession>E5R4P6</accession>
<dbReference type="AlphaFoldDB" id="E5R4P6"/>
<name>E5R4P6_LEPMJ</name>
<sequence length="169" mass="18171">MASKTSFDYPAEDTIGYVSAGNAFSCNLPRILKAFFDAPGVGRVVKHGSFTESPTLSFPGTEVTSQETEKIEKAFFLPCNLCPDLRMLPITNPCTGQAAAVVVLCWPTRLYGNNGFLYSSDVLELICSRAAAKSTTDCAEQNVSAKGWADAFVFLVCNWTGNPPASIHS</sequence>
<protein>
    <submittedName>
        <fullName evidence="1">Predicted protein</fullName>
    </submittedName>
</protein>
<dbReference type="VEuPathDB" id="FungiDB:LEMA_P048750.1"/>
<gene>
    <name evidence="1" type="ORF">LEMA_P048750.1</name>
</gene>
<dbReference type="Proteomes" id="UP000002668">
    <property type="component" value="Genome"/>
</dbReference>
<reference evidence="2" key="1">
    <citation type="journal article" date="2011" name="Nat. Commun.">
        <title>Effector diversification within compartments of the Leptosphaeria maculans genome affected by Repeat-Induced Point mutations.</title>
        <authorList>
            <person name="Rouxel T."/>
            <person name="Grandaubert J."/>
            <person name="Hane J.K."/>
            <person name="Hoede C."/>
            <person name="van de Wouw A.P."/>
            <person name="Couloux A."/>
            <person name="Dominguez V."/>
            <person name="Anthouard V."/>
            <person name="Bally P."/>
            <person name="Bourras S."/>
            <person name="Cozijnsen A.J."/>
            <person name="Ciuffetti L.M."/>
            <person name="Degrave A."/>
            <person name="Dilmaghani A."/>
            <person name="Duret L."/>
            <person name="Fudal I."/>
            <person name="Goodwin S.B."/>
            <person name="Gout L."/>
            <person name="Glaser N."/>
            <person name="Linglin J."/>
            <person name="Kema G.H.J."/>
            <person name="Lapalu N."/>
            <person name="Lawrence C.B."/>
            <person name="May K."/>
            <person name="Meyer M."/>
            <person name="Ollivier B."/>
            <person name="Poulain J."/>
            <person name="Schoch C.L."/>
            <person name="Simon A."/>
            <person name="Spatafora J.W."/>
            <person name="Stachowiak A."/>
            <person name="Turgeon B.G."/>
            <person name="Tyler B.M."/>
            <person name="Vincent D."/>
            <person name="Weissenbach J."/>
            <person name="Amselem J."/>
            <person name="Quesneville H."/>
            <person name="Oliver R.P."/>
            <person name="Wincker P."/>
            <person name="Balesdent M.-H."/>
            <person name="Howlett B.J."/>
        </authorList>
    </citation>
    <scope>NUCLEOTIDE SEQUENCE [LARGE SCALE GENOMIC DNA]</scope>
    <source>
        <strain evidence="2">JN3 / isolate v23.1.3 / race Av1-4-5-6-7-8</strain>
    </source>
</reference>
<organism evidence="2">
    <name type="scientific">Leptosphaeria maculans (strain JN3 / isolate v23.1.3 / race Av1-4-5-6-7-8)</name>
    <name type="common">Blackleg fungus</name>
    <name type="synonym">Phoma lingam</name>
    <dbReference type="NCBI Taxonomy" id="985895"/>
    <lineage>
        <taxon>Eukaryota</taxon>
        <taxon>Fungi</taxon>
        <taxon>Dikarya</taxon>
        <taxon>Ascomycota</taxon>
        <taxon>Pezizomycotina</taxon>
        <taxon>Dothideomycetes</taxon>
        <taxon>Pleosporomycetidae</taxon>
        <taxon>Pleosporales</taxon>
        <taxon>Pleosporineae</taxon>
        <taxon>Leptosphaeriaceae</taxon>
        <taxon>Plenodomus</taxon>
        <taxon>Plenodomus lingam/Leptosphaeria maculans species complex</taxon>
    </lineage>
</organism>
<dbReference type="HOGENOM" id="CLU_1578803_0_0_1"/>